<feature type="compositionally biased region" description="Basic residues" evidence="11">
    <location>
        <begin position="183"/>
        <end position="194"/>
    </location>
</feature>
<dbReference type="SUPFAM" id="SSF57667">
    <property type="entry name" value="beta-beta-alpha zinc fingers"/>
    <property type="match status" value="2"/>
</dbReference>
<feature type="compositionally biased region" description="Low complexity" evidence="11">
    <location>
        <begin position="1703"/>
        <end position="1715"/>
    </location>
</feature>
<keyword evidence="9" id="KW-0539">Nucleus</keyword>
<feature type="compositionally biased region" description="Pro residues" evidence="11">
    <location>
        <begin position="33"/>
        <end position="43"/>
    </location>
</feature>
<feature type="compositionally biased region" description="Basic and acidic residues" evidence="11">
    <location>
        <begin position="598"/>
        <end position="616"/>
    </location>
</feature>
<feature type="domain" description="C2H2-type" evidence="12">
    <location>
        <begin position="139"/>
        <end position="166"/>
    </location>
</feature>
<feature type="compositionally biased region" description="Low complexity" evidence="11">
    <location>
        <begin position="79"/>
        <end position="105"/>
    </location>
</feature>
<feature type="compositionally biased region" description="Basic and acidic residues" evidence="11">
    <location>
        <begin position="945"/>
        <end position="956"/>
    </location>
</feature>
<feature type="compositionally biased region" description="Basic and acidic residues" evidence="11">
    <location>
        <begin position="2029"/>
        <end position="2044"/>
    </location>
</feature>
<feature type="compositionally biased region" description="Acidic residues" evidence="11">
    <location>
        <begin position="1601"/>
        <end position="1612"/>
    </location>
</feature>
<feature type="compositionally biased region" description="Basic and acidic residues" evidence="11">
    <location>
        <begin position="1306"/>
        <end position="1320"/>
    </location>
</feature>
<feature type="compositionally biased region" description="Low complexity" evidence="11">
    <location>
        <begin position="352"/>
        <end position="369"/>
    </location>
</feature>
<organism evidence="13 14">
    <name type="scientific">Xyrichtys novacula</name>
    <name type="common">Pearly razorfish</name>
    <name type="synonym">Hemipteronotus novacula</name>
    <dbReference type="NCBI Taxonomy" id="13765"/>
    <lineage>
        <taxon>Eukaryota</taxon>
        <taxon>Metazoa</taxon>
        <taxon>Chordata</taxon>
        <taxon>Craniata</taxon>
        <taxon>Vertebrata</taxon>
        <taxon>Euteleostomi</taxon>
        <taxon>Actinopterygii</taxon>
        <taxon>Neopterygii</taxon>
        <taxon>Teleostei</taxon>
        <taxon>Neoteleostei</taxon>
        <taxon>Acanthomorphata</taxon>
        <taxon>Eupercaria</taxon>
        <taxon>Labriformes</taxon>
        <taxon>Labridae</taxon>
        <taxon>Xyrichtys</taxon>
    </lineage>
</organism>
<feature type="compositionally biased region" description="Basic and acidic residues" evidence="11">
    <location>
        <begin position="1613"/>
        <end position="1629"/>
    </location>
</feature>
<feature type="compositionally biased region" description="Polar residues" evidence="11">
    <location>
        <begin position="729"/>
        <end position="740"/>
    </location>
</feature>
<evidence type="ECO:0000256" key="3">
    <source>
        <dbReference type="ARBA" id="ARBA00022723"/>
    </source>
</evidence>
<evidence type="ECO:0000256" key="5">
    <source>
        <dbReference type="ARBA" id="ARBA00022771"/>
    </source>
</evidence>
<keyword evidence="6" id="KW-0862">Zinc</keyword>
<dbReference type="FunFam" id="3.30.160.60:FF:000594">
    <property type="entry name" value="Transcription factor HIVEP2"/>
    <property type="match status" value="1"/>
</dbReference>
<dbReference type="Proteomes" id="UP001178508">
    <property type="component" value="Chromosome 8"/>
</dbReference>
<feature type="compositionally biased region" description="Low complexity" evidence="11">
    <location>
        <begin position="906"/>
        <end position="915"/>
    </location>
</feature>
<feature type="region of interest" description="Disordered" evidence="11">
    <location>
        <begin position="1970"/>
        <end position="2044"/>
    </location>
</feature>
<dbReference type="PANTHER" id="PTHR45944:SF5">
    <property type="entry name" value="TRANSCRIPTION FACTOR HIVEP3"/>
    <property type="match status" value="1"/>
</dbReference>
<dbReference type="InterPro" id="IPR013087">
    <property type="entry name" value="Znf_C2H2_type"/>
</dbReference>
<feature type="domain" description="C2H2-type" evidence="12">
    <location>
        <begin position="1536"/>
        <end position="1563"/>
    </location>
</feature>
<feature type="compositionally biased region" description="Basic and acidic residues" evidence="11">
    <location>
        <begin position="1"/>
        <end position="19"/>
    </location>
</feature>
<feature type="compositionally biased region" description="Basic and acidic residues" evidence="11">
    <location>
        <begin position="1277"/>
        <end position="1288"/>
    </location>
</feature>
<keyword evidence="7" id="KW-0805">Transcription regulation</keyword>
<feature type="compositionally biased region" description="Basic and acidic residues" evidence="11">
    <location>
        <begin position="1481"/>
        <end position="1497"/>
    </location>
</feature>
<dbReference type="GO" id="GO:0008270">
    <property type="term" value="F:zinc ion binding"/>
    <property type="evidence" value="ECO:0007669"/>
    <property type="project" value="UniProtKB-KW"/>
</dbReference>
<proteinExistence type="predicted"/>
<feature type="compositionally biased region" description="Polar residues" evidence="11">
    <location>
        <begin position="313"/>
        <end position="331"/>
    </location>
</feature>
<feature type="compositionally biased region" description="Basic and acidic residues" evidence="11">
    <location>
        <begin position="1820"/>
        <end position="1833"/>
    </location>
</feature>
<evidence type="ECO:0000256" key="7">
    <source>
        <dbReference type="ARBA" id="ARBA00023015"/>
    </source>
</evidence>
<evidence type="ECO:0000256" key="2">
    <source>
        <dbReference type="ARBA" id="ARBA00022553"/>
    </source>
</evidence>
<feature type="region of interest" description="Disordered" evidence="11">
    <location>
        <begin position="1"/>
        <end position="136"/>
    </location>
</feature>
<dbReference type="GO" id="GO:0005634">
    <property type="term" value="C:nucleus"/>
    <property type="evidence" value="ECO:0007669"/>
    <property type="project" value="UniProtKB-SubCell"/>
</dbReference>
<dbReference type="InterPro" id="IPR036236">
    <property type="entry name" value="Znf_C2H2_sf"/>
</dbReference>
<feature type="domain" description="C2H2-type" evidence="12">
    <location>
        <begin position="167"/>
        <end position="194"/>
    </location>
</feature>
<feature type="compositionally biased region" description="Low complexity" evidence="11">
    <location>
        <begin position="881"/>
        <end position="894"/>
    </location>
</feature>
<keyword evidence="5 10" id="KW-0863">Zinc-finger</keyword>
<dbReference type="PROSITE" id="PS50157">
    <property type="entry name" value="ZINC_FINGER_C2H2_2"/>
    <property type="match status" value="4"/>
</dbReference>
<evidence type="ECO:0000256" key="11">
    <source>
        <dbReference type="SAM" id="MobiDB-lite"/>
    </source>
</evidence>
<dbReference type="EMBL" id="OY660871">
    <property type="protein sequence ID" value="CAJ1061574.1"/>
    <property type="molecule type" value="Genomic_DNA"/>
</dbReference>
<evidence type="ECO:0000256" key="8">
    <source>
        <dbReference type="ARBA" id="ARBA00023163"/>
    </source>
</evidence>
<evidence type="ECO:0000256" key="9">
    <source>
        <dbReference type="ARBA" id="ARBA00023242"/>
    </source>
</evidence>
<feature type="compositionally biased region" description="Low complexity" evidence="11">
    <location>
        <begin position="1658"/>
        <end position="1669"/>
    </location>
</feature>
<keyword evidence="4" id="KW-0677">Repeat</keyword>
<feature type="compositionally biased region" description="Basic and acidic residues" evidence="11">
    <location>
        <begin position="1336"/>
        <end position="1362"/>
    </location>
</feature>
<feature type="region of interest" description="Disordered" evidence="11">
    <location>
        <begin position="1263"/>
        <end position="1320"/>
    </location>
</feature>
<gene>
    <name evidence="13" type="ORF">XNOV1_A023305</name>
</gene>
<evidence type="ECO:0000256" key="6">
    <source>
        <dbReference type="ARBA" id="ARBA00022833"/>
    </source>
</evidence>
<evidence type="ECO:0000259" key="12">
    <source>
        <dbReference type="PROSITE" id="PS50157"/>
    </source>
</evidence>
<comment type="subcellular location">
    <subcellularLocation>
        <location evidence="1">Nucleus</location>
    </subcellularLocation>
</comment>
<feature type="region of interest" description="Disordered" evidence="11">
    <location>
        <begin position="183"/>
        <end position="331"/>
    </location>
</feature>
<feature type="region of interest" description="Disordered" evidence="11">
    <location>
        <begin position="1334"/>
        <end position="1362"/>
    </location>
</feature>
<evidence type="ECO:0000313" key="13">
    <source>
        <dbReference type="EMBL" id="CAJ1061574.1"/>
    </source>
</evidence>
<keyword evidence="8" id="KW-0804">Transcription</keyword>
<feature type="region of interest" description="Disordered" evidence="11">
    <location>
        <begin position="1584"/>
        <end position="1799"/>
    </location>
</feature>
<feature type="region of interest" description="Disordered" evidence="11">
    <location>
        <begin position="1896"/>
        <end position="1943"/>
    </location>
</feature>
<dbReference type="Pfam" id="PF00096">
    <property type="entry name" value="zf-C2H2"/>
    <property type="match status" value="4"/>
</dbReference>
<reference evidence="13" key="1">
    <citation type="submission" date="2023-08" db="EMBL/GenBank/DDBJ databases">
        <authorList>
            <person name="Alioto T."/>
            <person name="Alioto T."/>
            <person name="Gomez Garrido J."/>
        </authorList>
    </citation>
    <scope>NUCLEOTIDE SEQUENCE</scope>
</reference>
<feature type="compositionally biased region" description="Acidic residues" evidence="11">
    <location>
        <begin position="1630"/>
        <end position="1650"/>
    </location>
</feature>
<feature type="region of interest" description="Disordered" evidence="11">
    <location>
        <begin position="400"/>
        <end position="492"/>
    </location>
</feature>
<dbReference type="GO" id="GO:0000981">
    <property type="term" value="F:DNA-binding transcription factor activity, RNA polymerase II-specific"/>
    <property type="evidence" value="ECO:0007669"/>
    <property type="project" value="TreeGrafter"/>
</dbReference>
<evidence type="ECO:0000256" key="1">
    <source>
        <dbReference type="ARBA" id="ARBA00004123"/>
    </source>
</evidence>
<feature type="compositionally biased region" description="Low complexity" evidence="11">
    <location>
        <begin position="756"/>
        <end position="767"/>
    </location>
</feature>
<evidence type="ECO:0000256" key="4">
    <source>
        <dbReference type="ARBA" id="ARBA00022737"/>
    </source>
</evidence>
<feature type="compositionally biased region" description="Acidic residues" evidence="11">
    <location>
        <begin position="216"/>
        <end position="232"/>
    </location>
</feature>
<sequence length="2044" mass="223299">MEAEPSRPADGERPGRQEQQHATAESSLGSCPPLQPQQPPNPRPVHRALGRLQSRQPKRTDLLLRLQQQQAVAWQHSDTPGTSGGSFCSPTPSSTSSLPSTSSQGEHGHGVPSQSSQENPEVVSSPRKGEKKNPKPGKYVCSYCGRPCAKPSVLQKHIRSHTGERPYPCGPCGFSFKTKSNLYKHRKSHAHRIKAGLASSRDEPSLSGPEGSGVGEEPEEHTEGESTESEEETGQHKKSSSKEMLGHQRKGSKEPLAGLEESQRPEDSQAVKQRLALRLSERKRGPMASPDDPPSSLSTSSSSLGPGSKGSTESGYFSGSGSTDLCQVSPPSASAKSYAEIILGKYGRLGGQQRSPHQQHPHSSLSSSSGTEDKSIPFNVPKTQVIEHITKLITINEAVVDTSEIDSVKPRRSSLSRKSSLESPKLSTQKDPYIFDPKGEVPGPSGLGHLRNPEAEPSGTQELSAVPLLRSHSMPSPTSQGEPTTSGTMSPRSYRLCQSFDEQQAVVAEMRVGHAQRMLRRQPAIEVPIGAEVMLEEASPTSSTSARRSELARQPRQQQQQQQQQQRSPSLFVCEACGAPFHYSEVYEAHKGLCPVRKKAEQKSRDEGKTSREDRPQMMMHYKFRALAMAVRKRRKEESLEEDPPSPGSVAMSGSSAGLTPVPSRPEHSQVLSGVPLQTDPKPQQDRKGVSVIQHTSSFEKQESISTESQEAELKESQQRQQPEPKPSPTTSRLIRQPNIQVPEILVTVEPDADMPSVSPPVTASSSKEGERVEEFQWPQRSETLAKLPAEKLPPKKKRLRLAEAAQSSGESSFESVSLPRSPSQESNISHTSSLSASFEDTARSDPVIWASSSQSSQMLMVPSASHQHHQSQKEMRRSASEQTPPSPQQTEQISETRSKSFDYGSLSPQQSSSSWKERRKCLLVKHATLGEPEQEEGTSMSHLSRAESHLSRPESPKPGPSHSIHPPPYSTEASTYFSPEAAGKALQLLPRQIFPPSQDVLLYHPSSQQRFPQGQLSQLLPVTTAISDVLSTQMIHRTFLHSQTGPPPIQLHQAQIHMAEQLGIPFHRFPALVPLQFSSRTRASQALFLPLPSRLTTQVPSISATENRHSIAAVSSAFPRQTLVRISYHHPRPVIATCLAQLTPLVSLVVPVRLQTHIPTYASAMYTTLSQILASTCSQGPISCTAMVIMGQVEQSKIQRSYLKVPSPDIKSFLPLSLPSEMASGSGEGYGPLGAGGSKRMLSPAASLGAGGSKRMLSPAASLELSTEAQRHQKRVKEEGEKEQNKAEEDEEEETVEQTFGQEQEATRRNQEEGEEKQAQRVELVAVKVECQQEQEPRKQYRERKEEEEGKKESTSQKKEEVPIVKEAVDRQQTPSYPSLNTSTSVNWCYLNYVKPNPSALTDPRTSVYSTWSVSAHNPNLPGLSTKMVLSLLCSKQKHSAETYTMATAPTLAESQLVPASSSSPRVSEVHATAPSTVTRVKDEQQHEKEEKKEMTEEAPSTSKQSEAPRVRIFEGGYKSNEEYVYVRGRGRGKYICGECGIRCKKPSMLKKHIRTHTDVRPYVCKHCNFAFKTKGNLTKHMKSKAHGKKCQAMGVSESSLDEPESEETAGSDERVCGSEEQEEHQFSDVEESEDDDDNDDDDDEEEEESASHDDPPSSCSSDTHPSTGGLSLHSQQGTPEAEPLGAGLSPCQDPSPRGVWPSRRAASPGSRRALFSRRGWKASPRAFSPSSESCSPSRSLSPRLELSSSIHSLSPRTELSSPTQHVSPSPEKGSSPIRALSPLRPISPSCHRPSQVRALPSPLVYQHRTLGYMPWETPETKGGHVKQDKSGTEGPTLPDSSLFPPAFRLSTCEGYPGLQTADTTFSHLPMHSQQARVPYPMIPIGGIQIVQARPRSHPTTPSSPTSPPMEGPSFARFESYWGGTPRTQGLRTPGDPWSEHQAAGASQSVWCIHSTALTCPKQEVEITDSKQYGSSHGSAHTRSSATETPECSFRDSHSRAPSSVTAPVASPVIGQQPKGEEPQSGGRVEKGEAKGDRTDPST</sequence>
<dbReference type="PROSITE" id="PS00028">
    <property type="entry name" value="ZINC_FINGER_C2H2_1"/>
    <property type="match status" value="4"/>
</dbReference>
<feature type="compositionally biased region" description="Polar residues" evidence="11">
    <location>
        <begin position="1971"/>
        <end position="1991"/>
    </location>
</feature>
<protein>
    <submittedName>
        <fullName evidence="13">Transcription factor HIVEP3 isoform X1</fullName>
    </submittedName>
</protein>
<feature type="compositionally biased region" description="Polar residues" evidence="11">
    <location>
        <begin position="473"/>
        <end position="491"/>
    </location>
</feature>
<feature type="region of interest" description="Disordered" evidence="11">
    <location>
        <begin position="347"/>
        <end position="379"/>
    </location>
</feature>
<keyword evidence="14" id="KW-1185">Reference proteome</keyword>
<dbReference type="InterPro" id="IPR051969">
    <property type="entry name" value="Zinc-finger_DNA-bd_regulators"/>
</dbReference>
<feature type="region of interest" description="Disordered" evidence="11">
    <location>
        <begin position="1816"/>
        <end position="1845"/>
    </location>
</feature>
<feature type="compositionally biased region" description="Low complexity" evidence="11">
    <location>
        <begin position="536"/>
        <end position="546"/>
    </location>
</feature>
<name>A0AAV1FLB2_XYRNO</name>
<dbReference type="GO" id="GO:0000978">
    <property type="term" value="F:RNA polymerase II cis-regulatory region sequence-specific DNA binding"/>
    <property type="evidence" value="ECO:0007669"/>
    <property type="project" value="TreeGrafter"/>
</dbReference>
<feature type="compositionally biased region" description="Polar residues" evidence="11">
    <location>
        <begin position="1752"/>
        <end position="1769"/>
    </location>
</feature>
<feature type="compositionally biased region" description="Polar residues" evidence="11">
    <location>
        <begin position="1670"/>
        <end position="1680"/>
    </location>
</feature>
<dbReference type="FunFam" id="3.30.160.60:FF:000033">
    <property type="entry name" value="Immunodeficiency virus type I enhancer binding protein 1"/>
    <property type="match status" value="2"/>
</dbReference>
<keyword evidence="2" id="KW-0597">Phosphoprotein</keyword>
<feature type="compositionally biased region" description="Low complexity" evidence="11">
    <location>
        <begin position="803"/>
        <end position="818"/>
    </location>
</feature>
<feature type="region of interest" description="Disordered" evidence="11">
    <location>
        <begin position="597"/>
        <end position="976"/>
    </location>
</feature>
<evidence type="ECO:0000313" key="14">
    <source>
        <dbReference type="Proteomes" id="UP001178508"/>
    </source>
</evidence>
<feature type="compositionally biased region" description="Polar residues" evidence="11">
    <location>
        <begin position="20"/>
        <end position="29"/>
    </location>
</feature>
<feature type="domain" description="C2H2-type" evidence="12">
    <location>
        <begin position="1564"/>
        <end position="1588"/>
    </location>
</feature>
<dbReference type="PANTHER" id="PTHR45944">
    <property type="entry name" value="SCHNURRI, ISOFORM F"/>
    <property type="match status" value="1"/>
</dbReference>
<feature type="compositionally biased region" description="Low complexity" evidence="11">
    <location>
        <begin position="416"/>
        <end position="427"/>
    </location>
</feature>
<feature type="compositionally biased region" description="Low complexity" evidence="11">
    <location>
        <begin position="1730"/>
        <end position="1751"/>
    </location>
</feature>
<feature type="region of interest" description="Disordered" evidence="11">
    <location>
        <begin position="531"/>
        <end position="569"/>
    </location>
</feature>
<feature type="compositionally biased region" description="Low complexity" evidence="11">
    <location>
        <begin position="554"/>
        <end position="567"/>
    </location>
</feature>
<dbReference type="Gene3D" id="3.30.160.60">
    <property type="entry name" value="Classic Zinc Finger"/>
    <property type="match status" value="4"/>
</dbReference>
<feature type="compositionally biased region" description="Polar residues" evidence="11">
    <location>
        <begin position="819"/>
        <end position="839"/>
    </location>
</feature>
<evidence type="ECO:0000256" key="10">
    <source>
        <dbReference type="PROSITE-ProRule" id="PRU00042"/>
    </source>
</evidence>
<feature type="region of interest" description="Disordered" evidence="11">
    <location>
        <begin position="1460"/>
        <end position="1511"/>
    </location>
</feature>
<accession>A0AAV1FLB2</accession>
<keyword evidence="3" id="KW-0479">Metal-binding</keyword>
<dbReference type="SMART" id="SM00355">
    <property type="entry name" value="ZnF_C2H2"/>
    <property type="match status" value="4"/>
</dbReference>
<feature type="compositionally biased region" description="Low complexity" evidence="11">
    <location>
        <begin position="294"/>
        <end position="312"/>
    </location>
</feature>